<dbReference type="OrthoDB" id="3364608at2759"/>
<gene>
    <name evidence="2" type="ORF">PIIN_08678</name>
</gene>
<dbReference type="OMA" id="RMRKGIY"/>
<feature type="compositionally biased region" description="Acidic residues" evidence="1">
    <location>
        <begin position="56"/>
        <end position="74"/>
    </location>
</feature>
<proteinExistence type="predicted"/>
<feature type="compositionally biased region" description="Basic residues" evidence="1">
    <location>
        <begin position="299"/>
        <end position="311"/>
    </location>
</feature>
<dbReference type="InParanoid" id="G4TTS5"/>
<protein>
    <submittedName>
        <fullName evidence="2">Uncharacterized protein</fullName>
    </submittedName>
</protein>
<dbReference type="AlphaFoldDB" id="G4TTS5"/>
<feature type="region of interest" description="Disordered" evidence="1">
    <location>
        <begin position="245"/>
        <end position="318"/>
    </location>
</feature>
<reference evidence="2 3" key="1">
    <citation type="journal article" date="2011" name="PLoS Pathog.">
        <title>Endophytic Life Strategies Decoded by Genome and Transcriptome Analyses of the Mutualistic Root Symbiont Piriformospora indica.</title>
        <authorList>
            <person name="Zuccaro A."/>
            <person name="Lahrmann U."/>
            <person name="Guldener U."/>
            <person name="Langen G."/>
            <person name="Pfiffi S."/>
            <person name="Biedenkopf D."/>
            <person name="Wong P."/>
            <person name="Samans B."/>
            <person name="Grimm C."/>
            <person name="Basiewicz M."/>
            <person name="Murat C."/>
            <person name="Martin F."/>
            <person name="Kogel K.H."/>
        </authorList>
    </citation>
    <scope>NUCLEOTIDE SEQUENCE [LARGE SCALE GENOMIC DNA]</scope>
    <source>
        <strain evidence="2 3">DSM 11827</strain>
    </source>
</reference>
<evidence type="ECO:0000256" key="1">
    <source>
        <dbReference type="SAM" id="MobiDB-lite"/>
    </source>
</evidence>
<dbReference type="HOGENOM" id="CLU_045838_0_0_1"/>
<dbReference type="STRING" id="1109443.G4TTS5"/>
<dbReference type="EMBL" id="CAFZ01000346">
    <property type="protein sequence ID" value="CCA74718.1"/>
    <property type="molecule type" value="Genomic_DNA"/>
</dbReference>
<dbReference type="Proteomes" id="UP000007148">
    <property type="component" value="Unassembled WGS sequence"/>
</dbReference>
<accession>G4TTS5</accession>
<sequence length="318" mass="34700">MKRILEPSPVILPAAPEAPTVSTRPRRTLKRTASAASLPTPPRTTHKKRRKRNVDSDEEEEKGMPSEDELESSEDEKPPKPAPRALYKPKSVSKKATRDKKLTEEEAESQFWLGTPEGTASPEPKASKADKKVEKAPSTIGNTPVSPPPSRTNQVGPKFQTPPRKRRPVSSSSSGGGQPLALPDGDEDGPIRDSPHNIFLTGSKAAHPIVPLAEEGSDIEQEPTVTYVFRGKRIEFPNPLYNLPPEAHERSKLPVSDPNFSPSPTIRPKRLFATEIAAATTGKRRRSPSLPSPSPSPTRPKRKATTIKKQRAVTSTVS</sequence>
<comment type="caution">
    <text evidence="2">The sequence shown here is derived from an EMBL/GenBank/DDBJ whole genome shotgun (WGS) entry which is preliminary data.</text>
</comment>
<organism evidence="2 3">
    <name type="scientific">Serendipita indica (strain DSM 11827)</name>
    <name type="common">Root endophyte fungus</name>
    <name type="synonym">Piriformospora indica</name>
    <dbReference type="NCBI Taxonomy" id="1109443"/>
    <lineage>
        <taxon>Eukaryota</taxon>
        <taxon>Fungi</taxon>
        <taxon>Dikarya</taxon>
        <taxon>Basidiomycota</taxon>
        <taxon>Agaricomycotina</taxon>
        <taxon>Agaricomycetes</taxon>
        <taxon>Sebacinales</taxon>
        <taxon>Serendipitaceae</taxon>
        <taxon>Serendipita</taxon>
    </lineage>
</organism>
<dbReference type="eggNOG" id="ENOG502SYMK">
    <property type="taxonomic scope" value="Eukaryota"/>
</dbReference>
<name>G4TTS5_SERID</name>
<keyword evidence="3" id="KW-1185">Reference proteome</keyword>
<evidence type="ECO:0000313" key="2">
    <source>
        <dbReference type="EMBL" id="CCA74718.1"/>
    </source>
</evidence>
<feature type="region of interest" description="Disordered" evidence="1">
    <location>
        <begin position="1"/>
        <end position="202"/>
    </location>
</feature>
<feature type="compositionally biased region" description="Basic and acidic residues" evidence="1">
    <location>
        <begin position="125"/>
        <end position="135"/>
    </location>
</feature>
<evidence type="ECO:0000313" key="3">
    <source>
        <dbReference type="Proteomes" id="UP000007148"/>
    </source>
</evidence>